<organism evidence="2 3">
    <name type="scientific">Lasallia pustulata</name>
    <dbReference type="NCBI Taxonomy" id="136370"/>
    <lineage>
        <taxon>Eukaryota</taxon>
        <taxon>Fungi</taxon>
        <taxon>Dikarya</taxon>
        <taxon>Ascomycota</taxon>
        <taxon>Pezizomycotina</taxon>
        <taxon>Lecanoromycetes</taxon>
        <taxon>OSLEUM clade</taxon>
        <taxon>Umbilicariomycetidae</taxon>
        <taxon>Umbilicariales</taxon>
        <taxon>Umbilicariaceae</taxon>
        <taxon>Lasallia</taxon>
    </lineage>
</organism>
<feature type="compositionally biased region" description="Low complexity" evidence="1">
    <location>
        <begin position="64"/>
        <end position="75"/>
    </location>
</feature>
<feature type="compositionally biased region" description="Low complexity" evidence="1">
    <location>
        <begin position="1"/>
        <end position="14"/>
    </location>
</feature>
<dbReference type="EMBL" id="VXIT01000035">
    <property type="protein sequence ID" value="KAA6406380.1"/>
    <property type="molecule type" value="Genomic_DNA"/>
</dbReference>
<dbReference type="PANTHER" id="PTHR34706:SF2">
    <property type="entry name" value="RFEF"/>
    <property type="match status" value="1"/>
</dbReference>
<evidence type="ECO:0000313" key="3">
    <source>
        <dbReference type="Proteomes" id="UP000324767"/>
    </source>
</evidence>
<proteinExistence type="predicted"/>
<dbReference type="PANTHER" id="PTHR34706">
    <property type="entry name" value="SLR1338 PROTEIN"/>
    <property type="match status" value="1"/>
</dbReference>
<evidence type="ECO:0000313" key="2">
    <source>
        <dbReference type="EMBL" id="KAA6406380.1"/>
    </source>
</evidence>
<evidence type="ECO:0000256" key="1">
    <source>
        <dbReference type="SAM" id="MobiDB-lite"/>
    </source>
</evidence>
<feature type="region of interest" description="Disordered" evidence="1">
    <location>
        <begin position="93"/>
        <end position="115"/>
    </location>
</feature>
<dbReference type="AlphaFoldDB" id="A0A5M8PBR2"/>
<feature type="region of interest" description="Disordered" evidence="1">
    <location>
        <begin position="1"/>
        <end position="75"/>
    </location>
</feature>
<feature type="compositionally biased region" description="Low complexity" evidence="1">
    <location>
        <begin position="25"/>
        <end position="55"/>
    </location>
</feature>
<sequence>MGLASQLQQFQQQQPPVARKVADHQQGVQGAYAQAGGNQFPSNQQTSIMSSSSFSAVRNTRKANSSSNSSNMVPLSNSSRLNLAFPLFQQGWQPGQQGQQAGFSGQSGAFPGQQTGLPGHSKWISSQDFQGYVTSKLQQMVATNRLQAFYPPQRLQQVVNKVLHVDLRAVGQKYNMPMELAFDLCTLALYDVCHLC</sequence>
<name>A0A5M8PBR2_9LECA</name>
<comment type="caution">
    <text evidence="2">The sequence shown here is derived from an EMBL/GenBank/DDBJ whole genome shotgun (WGS) entry which is preliminary data.</text>
</comment>
<protein>
    <submittedName>
        <fullName evidence="2">Uncharacterized protein</fullName>
    </submittedName>
</protein>
<accession>A0A5M8PBR2</accession>
<dbReference type="OrthoDB" id="2142040at2759"/>
<dbReference type="Proteomes" id="UP000324767">
    <property type="component" value="Unassembled WGS sequence"/>
</dbReference>
<reference evidence="2 3" key="1">
    <citation type="submission" date="2019-09" db="EMBL/GenBank/DDBJ databases">
        <title>The hologenome of the rock-dwelling lichen Lasallia pustulata.</title>
        <authorList>
            <person name="Greshake Tzovaras B."/>
            <person name="Segers F."/>
            <person name="Bicker A."/>
            <person name="Dal Grande F."/>
            <person name="Otte J."/>
            <person name="Hankeln T."/>
            <person name="Schmitt I."/>
            <person name="Ebersberger I."/>
        </authorList>
    </citation>
    <scope>NUCLEOTIDE SEQUENCE [LARGE SCALE GENOMIC DNA]</scope>
    <source>
        <strain evidence="2">A1-1</strain>
    </source>
</reference>
<gene>
    <name evidence="2" type="ORF">FRX48_09835</name>
</gene>
<feature type="compositionally biased region" description="Low complexity" evidence="1">
    <location>
        <begin position="93"/>
        <end position="109"/>
    </location>
</feature>